<dbReference type="HOGENOM" id="CLU_138921_1_0_1"/>
<evidence type="ECO:0000259" key="1">
    <source>
        <dbReference type="PROSITE" id="PS50011"/>
    </source>
</evidence>
<dbReference type="EMBL" id="KN835291">
    <property type="protein sequence ID" value="KIK40757.1"/>
    <property type="molecule type" value="Genomic_DNA"/>
</dbReference>
<evidence type="ECO:0000313" key="3">
    <source>
        <dbReference type="Proteomes" id="UP000054485"/>
    </source>
</evidence>
<dbReference type="InParanoid" id="A0A0D0B2Q5"/>
<dbReference type="OrthoDB" id="2747778at2759"/>
<reference evidence="3" key="2">
    <citation type="submission" date="2015-01" db="EMBL/GenBank/DDBJ databases">
        <title>Evolutionary Origins and Diversification of the Mycorrhizal Mutualists.</title>
        <authorList>
            <consortium name="DOE Joint Genome Institute"/>
            <consortium name="Mycorrhizal Genomics Consortium"/>
            <person name="Kohler A."/>
            <person name="Kuo A."/>
            <person name="Nagy L.G."/>
            <person name="Floudas D."/>
            <person name="Copeland A."/>
            <person name="Barry K.W."/>
            <person name="Cichocki N."/>
            <person name="Veneault-Fourrey C."/>
            <person name="LaButti K."/>
            <person name="Lindquist E.A."/>
            <person name="Lipzen A."/>
            <person name="Lundell T."/>
            <person name="Morin E."/>
            <person name="Murat C."/>
            <person name="Riley R."/>
            <person name="Ohm R."/>
            <person name="Sun H."/>
            <person name="Tunlid A."/>
            <person name="Henrissat B."/>
            <person name="Grigoriev I.V."/>
            <person name="Hibbett D.S."/>
            <person name="Martin F."/>
        </authorList>
    </citation>
    <scope>NUCLEOTIDE SEQUENCE [LARGE SCALE GENOMIC DNA]</scope>
    <source>
        <strain evidence="3">UH-Slu-Lm8-n1</strain>
    </source>
</reference>
<accession>A0A0D0B2Q5</accession>
<reference evidence="2 3" key="1">
    <citation type="submission" date="2014-04" db="EMBL/GenBank/DDBJ databases">
        <authorList>
            <consortium name="DOE Joint Genome Institute"/>
            <person name="Kuo A."/>
            <person name="Ruytinx J."/>
            <person name="Rineau F."/>
            <person name="Colpaert J."/>
            <person name="Kohler A."/>
            <person name="Nagy L.G."/>
            <person name="Floudas D."/>
            <person name="Copeland A."/>
            <person name="Barry K.W."/>
            <person name="Cichocki N."/>
            <person name="Veneault-Fourrey C."/>
            <person name="LaButti K."/>
            <person name="Lindquist E.A."/>
            <person name="Lipzen A."/>
            <person name="Lundell T."/>
            <person name="Morin E."/>
            <person name="Murat C."/>
            <person name="Sun H."/>
            <person name="Tunlid A."/>
            <person name="Henrissat B."/>
            <person name="Grigoriev I.V."/>
            <person name="Hibbett D.S."/>
            <person name="Martin F."/>
            <person name="Nordberg H.P."/>
            <person name="Cantor M.N."/>
            <person name="Hua S.X."/>
        </authorList>
    </citation>
    <scope>NUCLEOTIDE SEQUENCE [LARGE SCALE GENOMIC DNA]</scope>
    <source>
        <strain evidence="2 3">UH-Slu-Lm8-n1</strain>
    </source>
</reference>
<dbReference type="Pfam" id="PF17667">
    <property type="entry name" value="Pkinase_fungal"/>
    <property type="match status" value="1"/>
</dbReference>
<evidence type="ECO:0000313" key="2">
    <source>
        <dbReference type="EMBL" id="KIK40757.1"/>
    </source>
</evidence>
<dbReference type="GO" id="GO:0005524">
    <property type="term" value="F:ATP binding"/>
    <property type="evidence" value="ECO:0007669"/>
    <property type="project" value="InterPro"/>
</dbReference>
<name>A0A0D0B2Q5_9AGAM</name>
<dbReference type="PROSITE" id="PS50011">
    <property type="entry name" value="PROTEIN_KINASE_DOM"/>
    <property type="match status" value="1"/>
</dbReference>
<keyword evidence="3" id="KW-1185">Reference proteome</keyword>
<feature type="non-terminal residue" evidence="2">
    <location>
        <position position="86"/>
    </location>
</feature>
<organism evidence="2 3">
    <name type="scientific">Suillus luteus UH-Slu-Lm8-n1</name>
    <dbReference type="NCBI Taxonomy" id="930992"/>
    <lineage>
        <taxon>Eukaryota</taxon>
        <taxon>Fungi</taxon>
        <taxon>Dikarya</taxon>
        <taxon>Basidiomycota</taxon>
        <taxon>Agaricomycotina</taxon>
        <taxon>Agaricomycetes</taxon>
        <taxon>Agaricomycetidae</taxon>
        <taxon>Boletales</taxon>
        <taxon>Suillineae</taxon>
        <taxon>Suillaceae</taxon>
        <taxon>Suillus</taxon>
    </lineage>
</organism>
<dbReference type="GO" id="GO:0004672">
    <property type="term" value="F:protein kinase activity"/>
    <property type="evidence" value="ECO:0007669"/>
    <property type="project" value="InterPro"/>
</dbReference>
<feature type="domain" description="Protein kinase" evidence="1">
    <location>
        <begin position="1"/>
        <end position="86"/>
    </location>
</feature>
<dbReference type="AlphaFoldDB" id="A0A0D0B2Q5"/>
<dbReference type="InterPro" id="IPR000719">
    <property type="entry name" value="Prot_kinase_dom"/>
</dbReference>
<gene>
    <name evidence="2" type="ORF">CY34DRAFT_49860</name>
</gene>
<dbReference type="InterPro" id="IPR040976">
    <property type="entry name" value="Pkinase_fungal"/>
</dbReference>
<sequence>AHKGAFKLAKVLHQDLSVLDIVIYIGKGHLFDWDLAKLVNIQGPRQTTRTGTCQFISAYLIEHSYATHMVEDDLESSLYVILWAAL</sequence>
<feature type="non-terminal residue" evidence="2">
    <location>
        <position position="1"/>
    </location>
</feature>
<dbReference type="STRING" id="930992.A0A0D0B2Q5"/>
<protein>
    <submittedName>
        <fullName evidence="2">Unplaced genomic scaffold CY34scaffold_160, whole genome shotgun sequence</fullName>
    </submittedName>
</protein>
<dbReference type="Proteomes" id="UP000054485">
    <property type="component" value="Unassembled WGS sequence"/>
</dbReference>
<proteinExistence type="predicted"/>